<dbReference type="EMBL" id="BAABCN010000002">
    <property type="protein sequence ID" value="GAA3873454.1"/>
    <property type="molecule type" value="Genomic_DNA"/>
</dbReference>
<dbReference type="Pfam" id="PF00232">
    <property type="entry name" value="Glyco_hydro_1"/>
    <property type="match status" value="1"/>
</dbReference>
<protein>
    <submittedName>
        <fullName evidence="5">GH1 family beta-glucosidase</fullName>
    </submittedName>
</protein>
<dbReference type="PANTHER" id="PTHR10353">
    <property type="entry name" value="GLYCOSYL HYDROLASE"/>
    <property type="match status" value="1"/>
</dbReference>
<comment type="similarity">
    <text evidence="1 4">Belongs to the glycosyl hydrolase 1 family.</text>
</comment>
<evidence type="ECO:0000256" key="1">
    <source>
        <dbReference type="ARBA" id="ARBA00010838"/>
    </source>
</evidence>
<evidence type="ECO:0000256" key="2">
    <source>
        <dbReference type="ARBA" id="ARBA00022801"/>
    </source>
</evidence>
<evidence type="ECO:0000256" key="3">
    <source>
        <dbReference type="ARBA" id="ARBA00023295"/>
    </source>
</evidence>
<dbReference type="PANTHER" id="PTHR10353:SF36">
    <property type="entry name" value="LP05116P"/>
    <property type="match status" value="1"/>
</dbReference>
<comment type="caution">
    <text evidence="5">The sequence shown here is derived from an EMBL/GenBank/DDBJ whole genome shotgun (WGS) entry which is preliminary data.</text>
</comment>
<organism evidence="5 6">
    <name type="scientific">Leifsonia kafniensis</name>
    <dbReference type="NCBI Taxonomy" id="475957"/>
    <lineage>
        <taxon>Bacteria</taxon>
        <taxon>Bacillati</taxon>
        <taxon>Actinomycetota</taxon>
        <taxon>Actinomycetes</taxon>
        <taxon>Micrococcales</taxon>
        <taxon>Microbacteriaceae</taxon>
        <taxon>Leifsonia</taxon>
    </lineage>
</organism>
<gene>
    <name evidence="5" type="ORF">GCM10022381_15520</name>
</gene>
<sequence>MTRNSPATREWPRRAAELGDRLPPGFQIGTATSAFQIEGGARDGGRAESVWDWFTTQPGRIVDGSNASVSADHFHRVSEDVTLLAELGVDSYRFSFGWPRLQPDGRGALNRAGIAFYDRLLDELLAAGISPMATLFHWDTPATLRGGWRNRDTAGRFGDYAHEVGGVFGDRIHSWVTLNEPSTVMLNGYLLGTQAPGDTLLFDALPTAHHQLLGHGLAVQGLRAADVRGQIGLISAHTPVQPATDREEDGIYADLYDLLHNRLVADAVLLGRYPTPPEPFASEARMLTETDPDDLATIHQPLDFYGLNYVGPSRVAAGFAVAPVGSRRAAETAAEADAAGSGKPAAKLPFHLEAWREHPVAGSGRVNAPEYLGVALRELRDRYGDALPPVVLTALGAGYPDAADVYGEVNDPLRIDYLAEHLSVALDAVATGGVAQGVDLRGCFVWSLLDGFEWEAGYTQRQGLVHVKFDDQTRTPKSSYRWLQEVLANRA</sequence>
<dbReference type="InterPro" id="IPR001360">
    <property type="entry name" value="Glyco_hydro_1"/>
</dbReference>
<keyword evidence="2" id="KW-0378">Hydrolase</keyword>
<dbReference type="InterPro" id="IPR017853">
    <property type="entry name" value="GH"/>
</dbReference>
<evidence type="ECO:0000256" key="4">
    <source>
        <dbReference type="RuleBase" id="RU003690"/>
    </source>
</evidence>
<dbReference type="PRINTS" id="PR00131">
    <property type="entry name" value="GLHYDRLASE1"/>
</dbReference>
<dbReference type="SUPFAM" id="SSF51445">
    <property type="entry name" value="(Trans)glycosidases"/>
    <property type="match status" value="1"/>
</dbReference>
<keyword evidence="6" id="KW-1185">Reference proteome</keyword>
<evidence type="ECO:0000313" key="6">
    <source>
        <dbReference type="Proteomes" id="UP001501803"/>
    </source>
</evidence>
<keyword evidence="3" id="KW-0326">Glycosidase</keyword>
<name>A0ABP7KER4_9MICO</name>
<reference evidence="6" key="1">
    <citation type="journal article" date="2019" name="Int. J. Syst. Evol. Microbiol.">
        <title>The Global Catalogue of Microorganisms (GCM) 10K type strain sequencing project: providing services to taxonomists for standard genome sequencing and annotation.</title>
        <authorList>
            <consortium name="The Broad Institute Genomics Platform"/>
            <consortium name="The Broad Institute Genome Sequencing Center for Infectious Disease"/>
            <person name="Wu L."/>
            <person name="Ma J."/>
        </authorList>
    </citation>
    <scope>NUCLEOTIDE SEQUENCE [LARGE SCALE GENOMIC DNA]</scope>
    <source>
        <strain evidence="6">JCM 17021</strain>
    </source>
</reference>
<dbReference type="RefSeq" id="WP_345064246.1">
    <property type="nucleotide sequence ID" value="NZ_BAABCN010000002.1"/>
</dbReference>
<dbReference type="Gene3D" id="3.20.20.80">
    <property type="entry name" value="Glycosidases"/>
    <property type="match status" value="1"/>
</dbReference>
<dbReference type="Proteomes" id="UP001501803">
    <property type="component" value="Unassembled WGS sequence"/>
</dbReference>
<proteinExistence type="inferred from homology"/>
<evidence type="ECO:0000313" key="5">
    <source>
        <dbReference type="EMBL" id="GAA3873454.1"/>
    </source>
</evidence>
<accession>A0ABP7KER4</accession>